<feature type="domain" description="Reverse transcriptase zinc-binding" evidence="1">
    <location>
        <begin position="209"/>
        <end position="293"/>
    </location>
</feature>
<organism evidence="2 3">
    <name type="scientific">Paspalum notatum var. saurae</name>
    <dbReference type="NCBI Taxonomy" id="547442"/>
    <lineage>
        <taxon>Eukaryota</taxon>
        <taxon>Viridiplantae</taxon>
        <taxon>Streptophyta</taxon>
        <taxon>Embryophyta</taxon>
        <taxon>Tracheophyta</taxon>
        <taxon>Spermatophyta</taxon>
        <taxon>Magnoliopsida</taxon>
        <taxon>Liliopsida</taxon>
        <taxon>Poales</taxon>
        <taxon>Poaceae</taxon>
        <taxon>PACMAD clade</taxon>
        <taxon>Panicoideae</taxon>
        <taxon>Andropogonodae</taxon>
        <taxon>Paspaleae</taxon>
        <taxon>Paspalinae</taxon>
        <taxon>Paspalum</taxon>
    </lineage>
</organism>
<dbReference type="Proteomes" id="UP001341281">
    <property type="component" value="Chromosome 03"/>
</dbReference>
<dbReference type="PROSITE" id="PS51257">
    <property type="entry name" value="PROKAR_LIPOPROTEIN"/>
    <property type="match status" value="1"/>
</dbReference>
<dbReference type="Pfam" id="PF13966">
    <property type="entry name" value="zf-RVT"/>
    <property type="match status" value="1"/>
</dbReference>
<name>A0AAQ3T2Y5_PASNO</name>
<evidence type="ECO:0000313" key="2">
    <source>
        <dbReference type="EMBL" id="WVZ65092.1"/>
    </source>
</evidence>
<accession>A0AAQ3T2Y5</accession>
<sequence>MVLVKSTLSAIPVHISIASCLSAWGIKAIDRLRRSFLWSGSDCVGHGQSKVAWLSLCRPVEYGGLGITNLSLFGLALRVRWCWLQRTEPEKVWVDLDFSSERAVRDLFRVGSEIIVGNGLTALFWVDNWLDGAAIEVIAPNLFVAVPPRFHRRTVADGLYNKNWMRDIKKNLSVAAISEYVVIWERTQSFMLVDRPDSFCWRWSPNSQYTAASAYRSCFMGSTLLLGAKFVWKARVPPRVRFFAWLALQDRCWTAERRRRHGLQETDDCALCDQAAETIEHLMIKCSFVQEVWFKVFNALGWVQRLPPLHLSFADWWLQERKRFDKLSRRGFDALVLLVIWVVWKERNDRIFRRRASMPRVVVEKIVEEARLWSFAGVVDLGQLLAGVSASNWSQAILD</sequence>
<dbReference type="AlphaFoldDB" id="A0AAQ3T2Y5"/>
<protein>
    <recommendedName>
        <fullName evidence="1">Reverse transcriptase zinc-binding domain-containing protein</fullName>
    </recommendedName>
</protein>
<dbReference type="InterPro" id="IPR026960">
    <property type="entry name" value="RVT-Znf"/>
</dbReference>
<keyword evidence="3" id="KW-1185">Reference proteome</keyword>
<dbReference type="EMBL" id="CP144747">
    <property type="protein sequence ID" value="WVZ65092.1"/>
    <property type="molecule type" value="Genomic_DNA"/>
</dbReference>
<dbReference type="PANTHER" id="PTHR33116">
    <property type="entry name" value="REVERSE TRANSCRIPTASE ZINC-BINDING DOMAIN-CONTAINING PROTEIN-RELATED-RELATED"/>
    <property type="match status" value="1"/>
</dbReference>
<evidence type="ECO:0000313" key="3">
    <source>
        <dbReference type="Proteomes" id="UP001341281"/>
    </source>
</evidence>
<reference evidence="2 3" key="1">
    <citation type="submission" date="2024-02" db="EMBL/GenBank/DDBJ databases">
        <title>High-quality chromosome-scale genome assembly of Pensacola bahiagrass (Paspalum notatum Flugge var. saurae).</title>
        <authorList>
            <person name="Vega J.M."/>
            <person name="Podio M."/>
            <person name="Orjuela J."/>
            <person name="Siena L.A."/>
            <person name="Pessino S.C."/>
            <person name="Combes M.C."/>
            <person name="Mariac C."/>
            <person name="Albertini E."/>
            <person name="Pupilli F."/>
            <person name="Ortiz J.P.A."/>
            <person name="Leblanc O."/>
        </authorList>
    </citation>
    <scope>NUCLEOTIDE SEQUENCE [LARGE SCALE GENOMIC DNA]</scope>
    <source>
        <strain evidence="2">R1</strain>
        <tissue evidence="2">Leaf</tissue>
    </source>
</reference>
<dbReference type="PANTHER" id="PTHR33116:SF78">
    <property type="entry name" value="OS12G0587133 PROTEIN"/>
    <property type="match status" value="1"/>
</dbReference>
<evidence type="ECO:0000259" key="1">
    <source>
        <dbReference type="Pfam" id="PF13966"/>
    </source>
</evidence>
<proteinExistence type="predicted"/>
<gene>
    <name evidence="2" type="ORF">U9M48_014513</name>
</gene>